<keyword evidence="4" id="KW-1003">Cell membrane</keyword>
<feature type="transmembrane region" description="Helical" evidence="8">
    <location>
        <begin position="188"/>
        <end position="211"/>
    </location>
</feature>
<dbReference type="STRING" id="39029.BSR42_00430"/>
<keyword evidence="6 8" id="KW-1133">Transmembrane helix</keyword>
<evidence type="ECO:0000256" key="4">
    <source>
        <dbReference type="ARBA" id="ARBA00022475"/>
    </source>
</evidence>
<comment type="caution">
    <text evidence="10">The sequence shown here is derived from an EMBL/GenBank/DDBJ whole genome shotgun (WGS) entry which is preliminary data.</text>
</comment>
<evidence type="ECO:0000256" key="8">
    <source>
        <dbReference type="RuleBase" id="RU363032"/>
    </source>
</evidence>
<dbReference type="PATRIC" id="fig|1122219.3.peg.2500"/>
<dbReference type="OrthoDB" id="9793490at2"/>
<dbReference type="PROSITE" id="PS50928">
    <property type="entry name" value="ABC_TM1"/>
    <property type="match status" value="1"/>
</dbReference>
<comment type="similarity">
    <text evidence="2">Belongs to the binding-protein-dependent transport system permease family. CysTW subfamily.</text>
</comment>
<dbReference type="GO" id="GO:0005886">
    <property type="term" value="C:plasma membrane"/>
    <property type="evidence" value="ECO:0007669"/>
    <property type="project" value="UniProtKB-SubCell"/>
</dbReference>
<dbReference type="SUPFAM" id="SSF161098">
    <property type="entry name" value="MetI-like"/>
    <property type="match status" value="1"/>
</dbReference>
<dbReference type="InParanoid" id="A0A0J6WV13"/>
<dbReference type="EMBL" id="LEKT01000006">
    <property type="protein sequence ID" value="KMO87390.1"/>
    <property type="molecule type" value="Genomic_DNA"/>
</dbReference>
<feature type="transmembrane region" description="Helical" evidence="8">
    <location>
        <begin position="82"/>
        <end position="104"/>
    </location>
</feature>
<feature type="transmembrane region" description="Helical" evidence="8">
    <location>
        <begin position="17"/>
        <end position="42"/>
    </location>
</feature>
<dbReference type="RefSeq" id="WP_048513372.1">
    <property type="nucleotide sequence ID" value="NZ_FUXD01000002.1"/>
</dbReference>
<dbReference type="InterPro" id="IPR051322">
    <property type="entry name" value="AA_ABC_Transporter_Permease"/>
</dbReference>
<feature type="domain" description="ABC transmembrane type-1" evidence="9">
    <location>
        <begin position="13"/>
        <end position="207"/>
    </location>
</feature>
<dbReference type="PANTHER" id="PTHR30450">
    <property type="entry name" value="ABC TRANSPORTER PERMEASE"/>
    <property type="match status" value="1"/>
</dbReference>
<organism evidence="10 11">
    <name type="scientific">Megasphaera cerevisiae DSM 20462</name>
    <dbReference type="NCBI Taxonomy" id="1122219"/>
    <lineage>
        <taxon>Bacteria</taxon>
        <taxon>Bacillati</taxon>
        <taxon>Bacillota</taxon>
        <taxon>Negativicutes</taxon>
        <taxon>Veillonellales</taxon>
        <taxon>Veillonellaceae</taxon>
        <taxon>Megasphaera</taxon>
    </lineage>
</organism>
<protein>
    <submittedName>
        <fullName evidence="10">Methionine ABC transporter permease</fullName>
    </submittedName>
</protein>
<sequence>MSQEIIKLMLQGIEETLFMVSVSTIIAAIIGIPLGITLVITGKGHILENRVMNQILGTIVNIIRSVPFIILMVAIIPLTRLIAGTSIGTTAACVPLTIVAIPFLSRLVETSIRDVDFGLVEAAESMGASPFQIIHKVLIPEALPTIINNITVLIVNLIGASAMAGAIGGGGLGDIAIRYGYQRFRADVMLATIIILIVGVNLIQAIGDFAARKKNKK</sequence>
<comment type="subcellular location">
    <subcellularLocation>
        <location evidence="1 8">Cell membrane</location>
        <topology evidence="1 8">Multi-pass membrane protein</topology>
    </subcellularLocation>
</comment>
<dbReference type="InterPro" id="IPR035906">
    <property type="entry name" value="MetI-like_sf"/>
</dbReference>
<evidence type="ECO:0000256" key="5">
    <source>
        <dbReference type="ARBA" id="ARBA00022692"/>
    </source>
</evidence>
<keyword evidence="5 8" id="KW-0812">Transmembrane</keyword>
<dbReference type="GO" id="GO:0048473">
    <property type="term" value="P:D-methionine transmembrane transport"/>
    <property type="evidence" value="ECO:0007669"/>
    <property type="project" value="TreeGrafter"/>
</dbReference>
<dbReference type="Pfam" id="PF00528">
    <property type="entry name" value="BPD_transp_1"/>
    <property type="match status" value="1"/>
</dbReference>
<dbReference type="NCBIfam" id="NF008049">
    <property type="entry name" value="PRK10782.1"/>
    <property type="match status" value="1"/>
</dbReference>
<dbReference type="InterPro" id="IPR000515">
    <property type="entry name" value="MetI-like"/>
</dbReference>
<evidence type="ECO:0000313" key="10">
    <source>
        <dbReference type="EMBL" id="KMO87390.1"/>
    </source>
</evidence>
<feature type="transmembrane region" description="Helical" evidence="8">
    <location>
        <begin position="146"/>
        <end position="168"/>
    </location>
</feature>
<keyword evidence="11" id="KW-1185">Reference proteome</keyword>
<reference evidence="10 11" key="1">
    <citation type="submission" date="2015-06" db="EMBL/GenBank/DDBJ databases">
        <title>Draft genome sequence of beer spoilage bacterium Megasphaera cerevisiae type strain 20462.</title>
        <authorList>
            <person name="Kutumbaka K."/>
            <person name="Pasmowitz J."/>
            <person name="Mategko J."/>
            <person name="Reyes D."/>
            <person name="Friedrich A."/>
            <person name="Han S."/>
            <person name="Martens-Habbena W."/>
            <person name="Neal-McKinney J."/>
            <person name="Janagama H.K."/>
            <person name="Nadala C."/>
            <person name="Samadpour M."/>
        </authorList>
    </citation>
    <scope>NUCLEOTIDE SEQUENCE [LARGE SCALE GENOMIC DNA]</scope>
    <source>
        <strain evidence="10 11">DSM 20462</strain>
    </source>
</reference>
<feature type="transmembrane region" description="Helical" evidence="8">
    <location>
        <begin position="54"/>
        <end position="76"/>
    </location>
</feature>
<evidence type="ECO:0000256" key="7">
    <source>
        <dbReference type="ARBA" id="ARBA00023136"/>
    </source>
</evidence>
<dbReference type="Gene3D" id="1.10.3720.10">
    <property type="entry name" value="MetI-like"/>
    <property type="match status" value="1"/>
</dbReference>
<dbReference type="CDD" id="cd06261">
    <property type="entry name" value="TM_PBP2"/>
    <property type="match status" value="1"/>
</dbReference>
<keyword evidence="3 8" id="KW-0813">Transport</keyword>
<evidence type="ECO:0000256" key="2">
    <source>
        <dbReference type="ARBA" id="ARBA00007069"/>
    </source>
</evidence>
<dbReference type="AlphaFoldDB" id="A0A0J6WV13"/>
<evidence type="ECO:0000256" key="6">
    <source>
        <dbReference type="ARBA" id="ARBA00022989"/>
    </source>
</evidence>
<evidence type="ECO:0000256" key="3">
    <source>
        <dbReference type="ARBA" id="ARBA00022448"/>
    </source>
</evidence>
<dbReference type="Proteomes" id="UP000036503">
    <property type="component" value="Unassembled WGS sequence"/>
</dbReference>
<gene>
    <name evidence="10" type="ORF">AB840_03110</name>
</gene>
<evidence type="ECO:0000313" key="11">
    <source>
        <dbReference type="Proteomes" id="UP000036503"/>
    </source>
</evidence>
<keyword evidence="7 8" id="KW-0472">Membrane</keyword>
<name>A0A0J6WV13_9FIRM</name>
<proteinExistence type="inferred from homology"/>
<evidence type="ECO:0000259" key="9">
    <source>
        <dbReference type="PROSITE" id="PS50928"/>
    </source>
</evidence>
<evidence type="ECO:0000256" key="1">
    <source>
        <dbReference type="ARBA" id="ARBA00004651"/>
    </source>
</evidence>
<dbReference type="PANTHER" id="PTHR30450:SF1">
    <property type="entry name" value="D-METHIONINE TRANSPORT SYSTEM PERMEASE PROTEIN METI-RELATED"/>
    <property type="match status" value="1"/>
</dbReference>
<dbReference type="FunCoup" id="A0A0J6WV13">
    <property type="interactions" value="65"/>
</dbReference>
<dbReference type="FunFam" id="1.10.3720.10:FF:000002">
    <property type="entry name" value="D-methionine ABC transporter permease MetI"/>
    <property type="match status" value="1"/>
</dbReference>
<accession>A0A0J6WV13</accession>